<proteinExistence type="predicted"/>
<keyword evidence="1" id="KW-0472">Membrane</keyword>
<reference evidence="3" key="1">
    <citation type="submission" date="2020-12" db="EMBL/GenBank/DDBJ databases">
        <title>Hymenobacter sp.</title>
        <authorList>
            <person name="Kim M.K."/>
        </authorList>
    </citation>
    <scope>NUCLEOTIDE SEQUENCE [LARGE SCALE GENOMIC DNA]</scope>
    <source>
        <strain evidence="3">BT325</strain>
    </source>
</reference>
<protein>
    <submittedName>
        <fullName evidence="2">Uncharacterized protein</fullName>
    </submittedName>
</protein>
<name>A0ABS0Y6Z1_9HYPH</name>
<keyword evidence="1" id="KW-1133">Transmembrane helix</keyword>
<keyword evidence="3" id="KW-1185">Reference proteome</keyword>
<dbReference type="RefSeq" id="WP_199050871.1">
    <property type="nucleotide sequence ID" value="NZ_JAELXT010000028.1"/>
</dbReference>
<gene>
    <name evidence="2" type="ORF">JAO75_19805</name>
</gene>
<feature type="transmembrane region" description="Helical" evidence="1">
    <location>
        <begin position="113"/>
        <end position="131"/>
    </location>
</feature>
<sequence length="135" mass="15088">MSAWEAIEHFSSEYMFSQTIAAAAISYLIGRLTRAPASTFINLRVTTVLFSGLTLIIGYFGFYHSHMASDPGVGTFLRWSLGALLLAPQIILALIVLYANVILRVWVKSYKGMAILVALYACLNFWSYFILTNLH</sequence>
<evidence type="ECO:0000256" key="1">
    <source>
        <dbReference type="SAM" id="Phobius"/>
    </source>
</evidence>
<dbReference type="EMBL" id="JAELXT010000028">
    <property type="protein sequence ID" value="MBJ6127653.1"/>
    <property type="molecule type" value="Genomic_DNA"/>
</dbReference>
<evidence type="ECO:0000313" key="3">
    <source>
        <dbReference type="Proteomes" id="UP000620670"/>
    </source>
</evidence>
<feature type="transmembrane region" description="Helical" evidence="1">
    <location>
        <begin position="41"/>
        <end position="62"/>
    </location>
</feature>
<evidence type="ECO:0000313" key="2">
    <source>
        <dbReference type="EMBL" id="MBJ6127653.1"/>
    </source>
</evidence>
<accession>A0ABS0Y6Z1</accession>
<feature type="transmembrane region" description="Helical" evidence="1">
    <location>
        <begin position="12"/>
        <end position="29"/>
    </location>
</feature>
<keyword evidence="1" id="KW-0812">Transmembrane</keyword>
<comment type="caution">
    <text evidence="2">The sequence shown here is derived from an EMBL/GenBank/DDBJ whole genome shotgun (WGS) entry which is preliminary data.</text>
</comment>
<feature type="transmembrane region" description="Helical" evidence="1">
    <location>
        <begin position="82"/>
        <end position="101"/>
    </location>
</feature>
<dbReference type="Proteomes" id="UP000620670">
    <property type="component" value="Unassembled WGS sequence"/>
</dbReference>
<organism evidence="2 3">
    <name type="scientific">Microvirga splendida</name>
    <dbReference type="NCBI Taxonomy" id="2795727"/>
    <lineage>
        <taxon>Bacteria</taxon>
        <taxon>Pseudomonadati</taxon>
        <taxon>Pseudomonadota</taxon>
        <taxon>Alphaproteobacteria</taxon>
        <taxon>Hyphomicrobiales</taxon>
        <taxon>Methylobacteriaceae</taxon>
        <taxon>Microvirga</taxon>
    </lineage>
</organism>